<accession>A0AAV8X5Q6</accession>
<sequence length="252" mass="29304">MRTIMTWTPKIKHGKSVPLMNRIKEKCLGHFVPLENLSYDESMIRYYGLHNCKQFIHVKPIRFGYKMWYLNTSDGYLVNFDLYQGKHPHGNESYGALFGKSSSPLVLMLEELPEKNLSYSIHIDNLFTGLDLLSYLKHLGYNGIGTIRDNRISKSCPLVNKQEFAKKERGAIQHVLDKNDGIILVRWKDNAVVTMASTIAGVSPMGNVRRYSQQEKRHIQVNRPFCIEQYNNHMMDQSVAAYRINIRSKKWY</sequence>
<feature type="domain" description="PiggyBac transposable element-derived protein" evidence="1">
    <location>
        <begin position="11"/>
        <end position="252"/>
    </location>
</feature>
<dbReference type="EMBL" id="JANEYF010003788">
    <property type="protein sequence ID" value="KAJ8934050.1"/>
    <property type="molecule type" value="Genomic_DNA"/>
</dbReference>
<gene>
    <name evidence="2" type="ORF">NQ314_013611</name>
</gene>
<dbReference type="PANTHER" id="PTHR47055">
    <property type="entry name" value="DDE_TNP_1_7 DOMAIN-CONTAINING PROTEIN"/>
    <property type="match status" value="1"/>
</dbReference>
<dbReference type="Proteomes" id="UP001162156">
    <property type="component" value="Unassembled WGS sequence"/>
</dbReference>
<evidence type="ECO:0000259" key="1">
    <source>
        <dbReference type="Pfam" id="PF13843"/>
    </source>
</evidence>
<reference evidence="2" key="1">
    <citation type="journal article" date="2023" name="Insect Mol. Biol.">
        <title>Genome sequencing provides insights into the evolution of gene families encoding plant cell wall-degrading enzymes in longhorned beetles.</title>
        <authorList>
            <person name="Shin N.R."/>
            <person name="Okamura Y."/>
            <person name="Kirsch R."/>
            <person name="Pauchet Y."/>
        </authorList>
    </citation>
    <scope>NUCLEOTIDE SEQUENCE</scope>
    <source>
        <strain evidence="2">RBIC_L_NR</strain>
    </source>
</reference>
<dbReference type="InterPro" id="IPR029526">
    <property type="entry name" value="PGBD"/>
</dbReference>
<keyword evidence="3" id="KW-1185">Reference proteome</keyword>
<dbReference type="AlphaFoldDB" id="A0AAV8X5Q6"/>
<protein>
    <recommendedName>
        <fullName evidence="1">PiggyBac transposable element-derived protein domain-containing protein</fullName>
    </recommendedName>
</protein>
<comment type="caution">
    <text evidence="2">The sequence shown here is derived from an EMBL/GenBank/DDBJ whole genome shotgun (WGS) entry which is preliminary data.</text>
</comment>
<dbReference type="Pfam" id="PF13843">
    <property type="entry name" value="DDE_Tnp_1_7"/>
    <property type="match status" value="1"/>
</dbReference>
<dbReference type="InterPro" id="IPR052638">
    <property type="entry name" value="PiggyBac_TE-derived"/>
</dbReference>
<dbReference type="PANTHER" id="PTHR47055:SF3">
    <property type="entry name" value="PHORBOL-ESTER_DAG-TYPE DOMAIN-CONTAINING PROTEIN"/>
    <property type="match status" value="1"/>
</dbReference>
<dbReference type="GO" id="GO:0043565">
    <property type="term" value="F:sequence-specific DNA binding"/>
    <property type="evidence" value="ECO:0007669"/>
    <property type="project" value="TreeGrafter"/>
</dbReference>
<name>A0AAV8X5Q6_9CUCU</name>
<organism evidence="2 3">
    <name type="scientific">Rhamnusium bicolor</name>
    <dbReference type="NCBI Taxonomy" id="1586634"/>
    <lineage>
        <taxon>Eukaryota</taxon>
        <taxon>Metazoa</taxon>
        <taxon>Ecdysozoa</taxon>
        <taxon>Arthropoda</taxon>
        <taxon>Hexapoda</taxon>
        <taxon>Insecta</taxon>
        <taxon>Pterygota</taxon>
        <taxon>Neoptera</taxon>
        <taxon>Endopterygota</taxon>
        <taxon>Coleoptera</taxon>
        <taxon>Polyphaga</taxon>
        <taxon>Cucujiformia</taxon>
        <taxon>Chrysomeloidea</taxon>
        <taxon>Cerambycidae</taxon>
        <taxon>Lepturinae</taxon>
        <taxon>Rhagiini</taxon>
        <taxon>Rhamnusium</taxon>
    </lineage>
</organism>
<evidence type="ECO:0000313" key="2">
    <source>
        <dbReference type="EMBL" id="KAJ8934050.1"/>
    </source>
</evidence>
<proteinExistence type="predicted"/>
<evidence type="ECO:0000313" key="3">
    <source>
        <dbReference type="Proteomes" id="UP001162156"/>
    </source>
</evidence>